<organism evidence="2 3">
    <name type="scientific">Fusarium musae</name>
    <dbReference type="NCBI Taxonomy" id="1042133"/>
    <lineage>
        <taxon>Eukaryota</taxon>
        <taxon>Fungi</taxon>
        <taxon>Dikarya</taxon>
        <taxon>Ascomycota</taxon>
        <taxon>Pezizomycotina</taxon>
        <taxon>Sordariomycetes</taxon>
        <taxon>Hypocreomycetidae</taxon>
        <taxon>Hypocreales</taxon>
        <taxon>Nectriaceae</taxon>
        <taxon>Fusarium</taxon>
    </lineage>
</organism>
<comment type="caution">
    <text evidence="2">The sequence shown here is derived from an EMBL/GenBank/DDBJ whole genome shotgun (WGS) entry which is preliminary data.</text>
</comment>
<protein>
    <submittedName>
        <fullName evidence="2">Uncharacterized protein</fullName>
    </submittedName>
</protein>
<sequence length="157" mass="18515">MVFGMFNRNRSRSRSRSRSPDRDRDEDCRGCRNRSDSLERKIVPRGLETYEHKINPTLVYGLERLRDGLNLIYGRNAFTVFGDIMQLTVRVHLPMPENLVACLQDEGFLRREPVERLPPAVKDRIKANGWYQMRPYDQEEPYRESGVADTLVDRERN</sequence>
<evidence type="ECO:0000313" key="2">
    <source>
        <dbReference type="EMBL" id="KAG9496677.1"/>
    </source>
</evidence>
<dbReference type="GeneID" id="68319311"/>
<dbReference type="EMBL" id="JAHBCI010000009">
    <property type="protein sequence ID" value="KAG9496677.1"/>
    <property type="molecule type" value="Genomic_DNA"/>
</dbReference>
<name>A0A9P8D7H8_9HYPO</name>
<dbReference type="AlphaFoldDB" id="A0A9P8D7H8"/>
<dbReference type="KEGG" id="fmu:J7337_011455"/>
<gene>
    <name evidence="2" type="ORF">J7337_011455</name>
</gene>
<evidence type="ECO:0000313" key="3">
    <source>
        <dbReference type="Proteomes" id="UP000827133"/>
    </source>
</evidence>
<proteinExistence type="predicted"/>
<reference evidence="2" key="1">
    <citation type="journal article" date="2021" name="Mol. Plant Microbe Interact.">
        <title>Telomere to telomere genome assembly of Fusarium musae F31, causal agent of crown rot disease of banana.</title>
        <authorList>
            <person name="Degradi L."/>
            <person name="Tava V."/>
            <person name="Kunova A."/>
            <person name="Cortesi P."/>
            <person name="Saracchi M."/>
            <person name="Pasquali M."/>
        </authorList>
    </citation>
    <scope>NUCLEOTIDE SEQUENCE</scope>
    <source>
        <strain evidence="2">F31</strain>
    </source>
</reference>
<evidence type="ECO:0000256" key="1">
    <source>
        <dbReference type="SAM" id="MobiDB-lite"/>
    </source>
</evidence>
<feature type="region of interest" description="Disordered" evidence="1">
    <location>
        <begin position="1"/>
        <end position="30"/>
    </location>
</feature>
<accession>A0A9P8D7H8</accession>
<keyword evidence="3" id="KW-1185">Reference proteome</keyword>
<dbReference type="Proteomes" id="UP000827133">
    <property type="component" value="Unassembled WGS sequence"/>
</dbReference>
<dbReference type="RefSeq" id="XP_044675677.1">
    <property type="nucleotide sequence ID" value="XM_044829002.1"/>
</dbReference>
<feature type="compositionally biased region" description="Basic and acidic residues" evidence="1">
    <location>
        <begin position="18"/>
        <end position="30"/>
    </location>
</feature>